<dbReference type="InterPro" id="IPR015915">
    <property type="entry name" value="Kelch-typ_b-propeller"/>
</dbReference>
<dbReference type="Gene3D" id="2.120.10.80">
    <property type="entry name" value="Kelch-type beta propeller"/>
    <property type="match status" value="2"/>
</dbReference>
<dbReference type="EMBL" id="CYKH01001520">
    <property type="protein sequence ID" value="CUI14666.1"/>
    <property type="molecule type" value="Genomic_DNA"/>
</dbReference>
<evidence type="ECO:0000256" key="2">
    <source>
        <dbReference type="ARBA" id="ARBA00022737"/>
    </source>
</evidence>
<dbReference type="OMA" id="CTARNEC"/>
<keyword evidence="1" id="KW-0880">Kelch repeat</keyword>
<dbReference type="Proteomes" id="UP000051952">
    <property type="component" value="Unassembled WGS sequence"/>
</dbReference>
<proteinExistence type="predicted"/>
<feature type="region of interest" description="Disordered" evidence="3">
    <location>
        <begin position="102"/>
        <end position="125"/>
    </location>
</feature>
<dbReference type="VEuPathDB" id="TriTrypDB:BSAL_10200"/>
<accession>A0A0S4KG66</accession>
<gene>
    <name evidence="4" type="ORF">BSAL_10200</name>
</gene>
<feature type="compositionally biased region" description="Low complexity" evidence="3">
    <location>
        <begin position="51"/>
        <end position="74"/>
    </location>
</feature>
<sequence>MHDAHLDEVRVLWGSDSDNLDGMQRADTSPSSTSSSSSREDPMLPALTLAPTHNNNGQQHHNNGSSSSTSSPNNVPLSTKRMINRNISYLWRDCGATCDEPLHRRQHSPRSSRVKSNSSAAPPPRFGHTAVVYNGKMIAFGGRNGGEFYSDVWSYDCTSRTWEGGPWACQGDLTIAPRCGHTATLINDRWMVVIGGCVGVDARACVGDVWSLDLATKSWQCHSHNQRRTPLSLFHDPMAAQVNNAIYYATAHNHNHNFMTFAVPQPPRRTPNNNRIPSKKGHTTVNVDNTTLLVFGGTSGVPALDDAAVWCLDIPSTTWAALSTTGNRPEARMYHVAELTERRTMIVFGGKLSNQRFSNDLYELVLPDILPTGGGGSSSPSTPSARYHQQQQHGVWRKIDIHSSIQPSARFCCTSVYVNGTLCVFLGGSDCYHNDSFEFNFTTHEWKALPQSSEGVGLPPCTRPTTVHDGNTITFFGGCTARNECMNTVMQLGLETPSLKELCREWVKNRTNLVASRPGTALQSPTGRHHRANTTTGTTPSVMSRQHSTSAFYGAHPPSDDAVDAGQLLPEALMEYLIGYD</sequence>
<feature type="region of interest" description="Disordered" evidence="3">
    <location>
        <begin position="15"/>
        <end position="78"/>
    </location>
</feature>
<feature type="compositionally biased region" description="Low complexity" evidence="3">
    <location>
        <begin position="28"/>
        <end position="37"/>
    </location>
</feature>
<protein>
    <recommendedName>
        <fullName evidence="6">Galactose oxidase</fullName>
    </recommendedName>
</protein>
<dbReference type="PANTHER" id="PTHR46093">
    <property type="entry name" value="ACYL-COA-BINDING DOMAIN-CONTAINING PROTEIN 5"/>
    <property type="match status" value="1"/>
</dbReference>
<evidence type="ECO:0000313" key="4">
    <source>
        <dbReference type="EMBL" id="CUI14666.1"/>
    </source>
</evidence>
<organism evidence="4 5">
    <name type="scientific">Bodo saltans</name>
    <name type="common">Flagellated protozoan</name>
    <dbReference type="NCBI Taxonomy" id="75058"/>
    <lineage>
        <taxon>Eukaryota</taxon>
        <taxon>Discoba</taxon>
        <taxon>Euglenozoa</taxon>
        <taxon>Kinetoplastea</taxon>
        <taxon>Metakinetoplastina</taxon>
        <taxon>Eubodonida</taxon>
        <taxon>Bodonidae</taxon>
        <taxon>Bodo</taxon>
    </lineage>
</organism>
<keyword evidence="5" id="KW-1185">Reference proteome</keyword>
<feature type="compositionally biased region" description="Polar residues" evidence="3">
    <location>
        <begin position="533"/>
        <end position="543"/>
    </location>
</feature>
<feature type="region of interest" description="Disordered" evidence="3">
    <location>
        <begin position="517"/>
        <end position="543"/>
    </location>
</feature>
<name>A0A0S4KG66_BODSA</name>
<dbReference type="PANTHER" id="PTHR46093:SF18">
    <property type="entry name" value="FIBRONECTIN TYPE-III DOMAIN-CONTAINING PROTEIN"/>
    <property type="match status" value="1"/>
</dbReference>
<evidence type="ECO:0008006" key="6">
    <source>
        <dbReference type="Google" id="ProtNLM"/>
    </source>
</evidence>
<evidence type="ECO:0000256" key="1">
    <source>
        <dbReference type="ARBA" id="ARBA00022441"/>
    </source>
</evidence>
<feature type="compositionally biased region" description="Basic residues" evidence="3">
    <location>
        <begin position="104"/>
        <end position="113"/>
    </location>
</feature>
<dbReference type="OrthoDB" id="266141at2759"/>
<dbReference type="AlphaFoldDB" id="A0A0S4KG66"/>
<keyword evidence="2" id="KW-0677">Repeat</keyword>
<dbReference type="Pfam" id="PF24681">
    <property type="entry name" value="Kelch_KLHDC2_KLHL20_DRC7"/>
    <property type="match status" value="2"/>
</dbReference>
<dbReference type="SUPFAM" id="SSF117281">
    <property type="entry name" value="Kelch motif"/>
    <property type="match status" value="2"/>
</dbReference>
<evidence type="ECO:0000256" key="3">
    <source>
        <dbReference type="SAM" id="MobiDB-lite"/>
    </source>
</evidence>
<reference evidence="5" key="1">
    <citation type="submission" date="2015-09" db="EMBL/GenBank/DDBJ databases">
        <authorList>
            <consortium name="Pathogen Informatics"/>
        </authorList>
    </citation>
    <scope>NUCLEOTIDE SEQUENCE [LARGE SCALE GENOMIC DNA]</scope>
    <source>
        <strain evidence="5">Lake Konstanz</strain>
    </source>
</reference>
<evidence type="ECO:0000313" key="5">
    <source>
        <dbReference type="Proteomes" id="UP000051952"/>
    </source>
</evidence>